<name>A0A267GQJ6_9PLAT</name>
<sequence length="126" mass="12792">MVIEHGSVDFFDDDWKIVLLVVGCVIFLCGIVAAVIAIMVCCFGMQLCFDCANRPRGHGGGGGRGLFSCCKGGGYGGGVYGGGGYGGYRGGGAYAGGYGGSPAPNYPAPMAYAPRPFQAPMGNYPA</sequence>
<keyword evidence="1" id="KW-1133">Transmembrane helix</keyword>
<reference evidence="2 3" key="1">
    <citation type="submission" date="2017-06" db="EMBL/GenBank/DDBJ databases">
        <title>A platform for efficient transgenesis in Macrostomum lignano, a flatworm model organism for stem cell research.</title>
        <authorList>
            <person name="Berezikov E."/>
        </authorList>
    </citation>
    <scope>NUCLEOTIDE SEQUENCE [LARGE SCALE GENOMIC DNA]</scope>
    <source>
        <strain evidence="2">DV1</strain>
        <tissue evidence="2">Whole organism</tissue>
    </source>
</reference>
<organism evidence="2 3">
    <name type="scientific">Macrostomum lignano</name>
    <dbReference type="NCBI Taxonomy" id="282301"/>
    <lineage>
        <taxon>Eukaryota</taxon>
        <taxon>Metazoa</taxon>
        <taxon>Spiralia</taxon>
        <taxon>Lophotrochozoa</taxon>
        <taxon>Platyhelminthes</taxon>
        <taxon>Rhabditophora</taxon>
        <taxon>Macrostomorpha</taxon>
        <taxon>Macrostomida</taxon>
        <taxon>Macrostomidae</taxon>
        <taxon>Macrostomum</taxon>
    </lineage>
</organism>
<evidence type="ECO:0000313" key="3">
    <source>
        <dbReference type="Proteomes" id="UP000215902"/>
    </source>
</evidence>
<dbReference type="AlphaFoldDB" id="A0A267GQJ6"/>
<dbReference type="Proteomes" id="UP000215902">
    <property type="component" value="Unassembled WGS sequence"/>
</dbReference>
<keyword evidence="1" id="KW-0472">Membrane</keyword>
<dbReference type="EMBL" id="NIVC01000221">
    <property type="protein sequence ID" value="PAA87684.1"/>
    <property type="molecule type" value="Genomic_DNA"/>
</dbReference>
<keyword evidence="3" id="KW-1185">Reference proteome</keyword>
<accession>A0A267GQJ6</accession>
<evidence type="ECO:0000256" key="1">
    <source>
        <dbReference type="SAM" id="Phobius"/>
    </source>
</evidence>
<proteinExistence type="predicted"/>
<gene>
    <name evidence="2" type="ORF">BOX15_Mlig027762g1</name>
</gene>
<keyword evidence="1" id="KW-0812">Transmembrane</keyword>
<feature type="transmembrane region" description="Helical" evidence="1">
    <location>
        <begin position="17"/>
        <end position="49"/>
    </location>
</feature>
<protein>
    <submittedName>
        <fullName evidence="2">Uncharacterized protein</fullName>
    </submittedName>
</protein>
<evidence type="ECO:0000313" key="2">
    <source>
        <dbReference type="EMBL" id="PAA87684.1"/>
    </source>
</evidence>
<comment type="caution">
    <text evidence="2">The sequence shown here is derived from an EMBL/GenBank/DDBJ whole genome shotgun (WGS) entry which is preliminary data.</text>
</comment>